<keyword evidence="4" id="KW-1185">Reference proteome</keyword>
<dbReference type="RefSeq" id="WP_249333861.1">
    <property type="nucleotide sequence ID" value="NZ_JACRSY010000037.1"/>
</dbReference>
<feature type="coiled-coil region" evidence="1">
    <location>
        <begin position="52"/>
        <end position="79"/>
    </location>
</feature>
<keyword evidence="2" id="KW-1133">Transmembrane helix</keyword>
<proteinExistence type="predicted"/>
<comment type="caution">
    <text evidence="3">The sequence shown here is derived from an EMBL/GenBank/DDBJ whole genome shotgun (WGS) entry which is preliminary data.</text>
</comment>
<evidence type="ECO:0000256" key="1">
    <source>
        <dbReference type="SAM" id="Coils"/>
    </source>
</evidence>
<dbReference type="Proteomes" id="UP000655830">
    <property type="component" value="Unassembled WGS sequence"/>
</dbReference>
<reference evidence="3" key="1">
    <citation type="submission" date="2020-08" db="EMBL/GenBank/DDBJ databases">
        <title>Genome public.</title>
        <authorList>
            <person name="Liu C."/>
            <person name="Sun Q."/>
        </authorList>
    </citation>
    <scope>NUCLEOTIDE SEQUENCE</scope>
    <source>
        <strain evidence="3">NSJ-12</strain>
    </source>
</reference>
<dbReference type="AlphaFoldDB" id="A0A926EIP3"/>
<dbReference type="EMBL" id="JACRSY010000037">
    <property type="protein sequence ID" value="MBC8581104.1"/>
    <property type="molecule type" value="Genomic_DNA"/>
</dbReference>
<feature type="transmembrane region" description="Helical" evidence="2">
    <location>
        <begin position="12"/>
        <end position="31"/>
    </location>
</feature>
<gene>
    <name evidence="3" type="ORF">H8718_16425</name>
</gene>
<sequence length="82" mass="9204">MNVDVVQTLINSLGFPIVMVGACGFFIWKMYQAQLQDKERLYTELSRAIASNDKMAEIISEHTNKLDAIQEDVKEIKGKVGA</sequence>
<accession>A0A926EIP3</accession>
<keyword evidence="2" id="KW-0812">Transmembrane</keyword>
<organism evidence="3 4">
    <name type="scientific">Zhenhengia yiwuensis</name>
    <dbReference type="NCBI Taxonomy" id="2763666"/>
    <lineage>
        <taxon>Bacteria</taxon>
        <taxon>Bacillati</taxon>
        <taxon>Bacillota</taxon>
        <taxon>Clostridia</taxon>
        <taxon>Lachnospirales</taxon>
        <taxon>Lachnospiraceae</taxon>
        <taxon>Zhenhengia</taxon>
    </lineage>
</organism>
<protein>
    <recommendedName>
        <fullName evidence="5">Holin</fullName>
    </recommendedName>
</protein>
<keyword evidence="1" id="KW-0175">Coiled coil</keyword>
<keyword evidence="2" id="KW-0472">Membrane</keyword>
<name>A0A926EIP3_9FIRM</name>
<evidence type="ECO:0000313" key="4">
    <source>
        <dbReference type="Proteomes" id="UP000655830"/>
    </source>
</evidence>
<evidence type="ECO:0008006" key="5">
    <source>
        <dbReference type="Google" id="ProtNLM"/>
    </source>
</evidence>
<evidence type="ECO:0000256" key="2">
    <source>
        <dbReference type="SAM" id="Phobius"/>
    </source>
</evidence>
<evidence type="ECO:0000313" key="3">
    <source>
        <dbReference type="EMBL" id="MBC8581104.1"/>
    </source>
</evidence>